<gene>
    <name evidence="1" type="ORF">LLUT_LOCUS28842</name>
</gene>
<accession>A0AAV1Y185</accession>
<keyword evidence="2" id="KW-1185">Reference proteome</keyword>
<dbReference type="Proteomes" id="UP001497480">
    <property type="component" value="Unassembled WGS sequence"/>
</dbReference>
<protein>
    <submittedName>
        <fullName evidence="1">Uncharacterized protein</fullName>
    </submittedName>
</protein>
<dbReference type="AlphaFoldDB" id="A0AAV1Y185"/>
<dbReference type="EMBL" id="CAXHTB010000020">
    <property type="protein sequence ID" value="CAL0327782.1"/>
    <property type="molecule type" value="Genomic_DNA"/>
</dbReference>
<organism evidence="1 2">
    <name type="scientific">Lupinus luteus</name>
    <name type="common">European yellow lupine</name>
    <dbReference type="NCBI Taxonomy" id="3873"/>
    <lineage>
        <taxon>Eukaryota</taxon>
        <taxon>Viridiplantae</taxon>
        <taxon>Streptophyta</taxon>
        <taxon>Embryophyta</taxon>
        <taxon>Tracheophyta</taxon>
        <taxon>Spermatophyta</taxon>
        <taxon>Magnoliopsida</taxon>
        <taxon>eudicotyledons</taxon>
        <taxon>Gunneridae</taxon>
        <taxon>Pentapetalae</taxon>
        <taxon>rosids</taxon>
        <taxon>fabids</taxon>
        <taxon>Fabales</taxon>
        <taxon>Fabaceae</taxon>
        <taxon>Papilionoideae</taxon>
        <taxon>50 kb inversion clade</taxon>
        <taxon>genistoids sensu lato</taxon>
        <taxon>core genistoids</taxon>
        <taxon>Genisteae</taxon>
        <taxon>Lupinus</taxon>
    </lineage>
</organism>
<dbReference type="InterPro" id="IPR031421">
    <property type="entry name" value="DUF4666"/>
</dbReference>
<name>A0AAV1Y185_LUPLU</name>
<comment type="caution">
    <text evidence="1">The sequence shown here is derived from an EMBL/GenBank/DDBJ whole genome shotgun (WGS) entry which is preliminary data.</text>
</comment>
<reference evidence="1 2" key="1">
    <citation type="submission" date="2024-03" db="EMBL/GenBank/DDBJ databases">
        <authorList>
            <person name="Martinez-Hernandez J."/>
        </authorList>
    </citation>
    <scope>NUCLEOTIDE SEQUENCE [LARGE SCALE GENOMIC DNA]</scope>
</reference>
<dbReference type="Pfam" id="PF15697">
    <property type="entry name" value="DUF4666"/>
    <property type="match status" value="1"/>
</dbReference>
<evidence type="ECO:0000313" key="2">
    <source>
        <dbReference type="Proteomes" id="UP001497480"/>
    </source>
</evidence>
<evidence type="ECO:0000313" key="1">
    <source>
        <dbReference type="EMBL" id="CAL0327782.1"/>
    </source>
</evidence>
<proteinExistence type="predicted"/>
<sequence length="165" mass="19009">MTELTRSVTSFRRYGSSGLVWNDNPNQGVDNGSNEIMEVRKSQSVRSVPIFDRNKAEEQFYGMKKVASLPNGSSSTKAFSRLPIKGGSRIRNNKRNEHCTREESNRTITKMEEANLCLTAVTTSASDEFMKRYKLLTYLLFKFKYCMPIKFVLFHGFKKLKCWGH</sequence>